<dbReference type="OrthoDB" id="10261782at2759"/>
<keyword evidence="4" id="KW-1185">Reference proteome</keyword>
<comment type="caution">
    <text evidence="3">The sequence shown here is derived from an EMBL/GenBank/DDBJ whole genome shotgun (WGS) entry which is preliminary data.</text>
</comment>
<keyword evidence="2" id="KW-0732">Signal</keyword>
<feature type="chain" id="PRO_5012621159" evidence="2">
    <location>
        <begin position="24"/>
        <end position="648"/>
    </location>
</feature>
<dbReference type="Proteomes" id="UP000193144">
    <property type="component" value="Unassembled WGS sequence"/>
</dbReference>
<proteinExistence type="predicted"/>
<dbReference type="InterPro" id="IPR038921">
    <property type="entry name" value="YOR389W-like"/>
</dbReference>
<dbReference type="STRING" id="1231657.A0A1Y1Z292"/>
<reference evidence="3 4" key="1">
    <citation type="submission" date="2016-07" db="EMBL/GenBank/DDBJ databases">
        <title>Pervasive Adenine N6-methylation of Active Genes in Fungi.</title>
        <authorList>
            <consortium name="DOE Joint Genome Institute"/>
            <person name="Mondo S.J."/>
            <person name="Dannebaum R.O."/>
            <person name="Kuo R.C."/>
            <person name="Labutti K."/>
            <person name="Haridas S."/>
            <person name="Kuo A."/>
            <person name="Salamov A."/>
            <person name="Ahrendt S.R."/>
            <person name="Lipzen A."/>
            <person name="Sullivan W."/>
            <person name="Andreopoulos W.B."/>
            <person name="Clum A."/>
            <person name="Lindquist E."/>
            <person name="Daum C."/>
            <person name="Ramamoorthy G.K."/>
            <person name="Gryganskyi A."/>
            <person name="Culley D."/>
            <person name="Magnuson J.K."/>
            <person name="James T.Y."/>
            <person name="O'Malley M.A."/>
            <person name="Stajich J.E."/>
            <person name="Spatafora J.W."/>
            <person name="Visel A."/>
            <person name="Grigoriev I.V."/>
        </authorList>
    </citation>
    <scope>NUCLEOTIDE SEQUENCE [LARGE SCALE GENOMIC DNA]</scope>
    <source>
        <strain evidence="3 4">CBS 115471</strain>
    </source>
</reference>
<sequence length="648" mass="73808">MRTFPLPILSLLLNLALISSVCSTSFIPFLNFTSPSPYIFHSIATLLQTYPQNLFPNGHTIASVTIPRHTLLYHGRHDNDTVPSPEWLALDIEMAYGIMGSMPDSRMLTYRTTKDIKAVYFDGASANLVGDGTLSQMVLLYNGSENIPRRGDWGPPPGKERGHRNDSKNGDDRPRRPPVRWNPLEDEYTRARGLCKWLFSRGLGGNGWGYEGIVRMNAGFEVIWCDFDSPSLQLLSNLNVSAPRLDIPTQVHAIRGDIFQAQARLRGNNDEGPHGPWMTDPREPFRDTANWHWFSAAAKRYFGDSRIRVNRCGLFSFYESRLFNQTHSRISEEMSRLNLTEGGRWLAPDDESARKSGLQQLTRRRRQHTLKNVANKDGLYMRQAIESRLRNVLRGEDGCNSIDWHNVAEEIAIQYSADVKSLLQILIRGIGDPSRECLRSTRALTHRFLLPFLEYPPDRPYDKAVLKVMFGPESPVSLAALERCQHQYLIEENEMGEEDTMVYSAVQETLAGLCGTIIEIGLGVEYLWLLNFNSEPLDEDGPGAEVQSEIVIAARLWIRKLEELMAWLGWAERWSGCADLCDTGEVCYIPMWPVSGFPRRSRAPPPQANREDHLYGFAVQHWGWGDMNKYLWEPVCVNSSNYPPEEWE</sequence>
<feature type="region of interest" description="Disordered" evidence="1">
    <location>
        <begin position="149"/>
        <end position="182"/>
    </location>
</feature>
<dbReference type="PANTHER" id="PTHR35204:SF1">
    <property type="entry name" value="ENTEROTOXIN"/>
    <property type="match status" value="1"/>
</dbReference>
<feature type="compositionally biased region" description="Basic and acidic residues" evidence="1">
    <location>
        <begin position="149"/>
        <end position="175"/>
    </location>
</feature>
<dbReference type="EMBL" id="MCFA01000137">
    <property type="protein sequence ID" value="ORY04296.1"/>
    <property type="molecule type" value="Genomic_DNA"/>
</dbReference>
<feature type="signal peptide" evidence="2">
    <location>
        <begin position="1"/>
        <end position="23"/>
    </location>
</feature>
<gene>
    <name evidence="3" type="ORF">BCR34DRAFT_58133</name>
</gene>
<evidence type="ECO:0000256" key="2">
    <source>
        <dbReference type="SAM" id="SignalP"/>
    </source>
</evidence>
<evidence type="ECO:0000313" key="4">
    <source>
        <dbReference type="Proteomes" id="UP000193144"/>
    </source>
</evidence>
<protein>
    <submittedName>
        <fullName evidence="3">Uncharacterized protein</fullName>
    </submittedName>
</protein>
<evidence type="ECO:0000313" key="3">
    <source>
        <dbReference type="EMBL" id="ORY04296.1"/>
    </source>
</evidence>
<dbReference type="PANTHER" id="PTHR35204">
    <property type="entry name" value="YALI0A21131P"/>
    <property type="match status" value="1"/>
</dbReference>
<name>A0A1Y1Z292_9PLEO</name>
<evidence type="ECO:0000256" key="1">
    <source>
        <dbReference type="SAM" id="MobiDB-lite"/>
    </source>
</evidence>
<organism evidence="3 4">
    <name type="scientific">Clohesyomyces aquaticus</name>
    <dbReference type="NCBI Taxonomy" id="1231657"/>
    <lineage>
        <taxon>Eukaryota</taxon>
        <taxon>Fungi</taxon>
        <taxon>Dikarya</taxon>
        <taxon>Ascomycota</taxon>
        <taxon>Pezizomycotina</taxon>
        <taxon>Dothideomycetes</taxon>
        <taxon>Pleosporomycetidae</taxon>
        <taxon>Pleosporales</taxon>
        <taxon>Lindgomycetaceae</taxon>
        <taxon>Clohesyomyces</taxon>
    </lineage>
</organism>
<accession>A0A1Y1Z292</accession>
<dbReference type="AlphaFoldDB" id="A0A1Y1Z292"/>